<sequence>MTSKKYYAVFKGRKTGLFTSWSDCEEQIAGFSGASYKSFKTRYEAEVALGFIDSGILFPIEQKELKGKETQNLVPANELIVNSVCVDASCIGNPGDVEYRGMYTATREVIFHKKPMHNGTNNLGEFLAIVHALAHLKNQGSNLPIYSDSETAMIWVTQKRVRTKLERTSNNEEIFNLVERGLKWLENNQYTNPILKWNTRYWGEIPADFGRK</sequence>
<dbReference type="SUPFAM" id="SSF53098">
    <property type="entry name" value="Ribonuclease H-like"/>
    <property type="match status" value="1"/>
</dbReference>
<evidence type="ECO:0000256" key="5">
    <source>
        <dbReference type="ARBA" id="ARBA00017721"/>
    </source>
</evidence>
<evidence type="ECO:0000256" key="8">
    <source>
        <dbReference type="ARBA" id="ARBA00022759"/>
    </source>
</evidence>
<comment type="subcellular location">
    <subcellularLocation>
        <location evidence="11">Cytoplasm</location>
    </subcellularLocation>
</comment>
<evidence type="ECO:0000256" key="12">
    <source>
        <dbReference type="PIRSR" id="PIRSR037839-1"/>
    </source>
</evidence>
<keyword evidence="10 11" id="KW-0460">Magnesium</keyword>
<feature type="binding site" evidence="12">
    <location>
        <position position="125"/>
    </location>
    <ligand>
        <name>Mg(2+)</name>
        <dbReference type="ChEBI" id="CHEBI:18420"/>
        <label>2</label>
    </ligand>
</feature>
<dbReference type="GO" id="GO:0046872">
    <property type="term" value="F:metal ion binding"/>
    <property type="evidence" value="ECO:0007669"/>
    <property type="project" value="UniProtKB-KW"/>
</dbReference>
<accession>A0A1E5QDF6</accession>
<evidence type="ECO:0000256" key="3">
    <source>
        <dbReference type="ARBA" id="ARBA00005300"/>
    </source>
</evidence>
<dbReference type="InterPro" id="IPR017290">
    <property type="entry name" value="RNase_H_bac"/>
</dbReference>
<evidence type="ECO:0000256" key="9">
    <source>
        <dbReference type="ARBA" id="ARBA00022801"/>
    </source>
</evidence>
<evidence type="ECO:0000256" key="1">
    <source>
        <dbReference type="ARBA" id="ARBA00001946"/>
    </source>
</evidence>
<dbReference type="AlphaFoldDB" id="A0A1E5QDF6"/>
<evidence type="ECO:0000256" key="6">
    <source>
        <dbReference type="ARBA" id="ARBA00022722"/>
    </source>
</evidence>
<evidence type="ECO:0000259" key="13">
    <source>
        <dbReference type="PROSITE" id="PS50879"/>
    </source>
</evidence>
<dbReference type="GO" id="GO:0003676">
    <property type="term" value="F:nucleic acid binding"/>
    <property type="evidence" value="ECO:0007669"/>
    <property type="project" value="UniProtKB-UniRule"/>
</dbReference>
<comment type="similarity">
    <text evidence="3 11">Belongs to the RNase H family.</text>
</comment>
<evidence type="ECO:0000256" key="11">
    <source>
        <dbReference type="PIRNR" id="PIRNR037839"/>
    </source>
</evidence>
<evidence type="ECO:0000256" key="7">
    <source>
        <dbReference type="ARBA" id="ARBA00022723"/>
    </source>
</evidence>
<reference evidence="14" key="1">
    <citation type="submission" date="2016-09" db="EMBL/GenBank/DDBJ databases">
        <title>Draft genome of thermotolerant cyanobacterium Desertifilum sp. strain IPPAS B-1220.</title>
        <authorList>
            <person name="Sinetova M.A."/>
            <person name="Bolakhan K."/>
            <person name="Zayadan B.K."/>
            <person name="Mironov K.S."/>
            <person name="Ustinova V."/>
            <person name="Kupriyanova E.V."/>
            <person name="Sidorov R.A."/>
            <person name="Skrypnik A.N."/>
            <person name="Gogoleva N.E."/>
            <person name="Gogolev Y.V."/>
            <person name="Los D.A."/>
        </authorList>
    </citation>
    <scope>NUCLEOTIDE SEQUENCE [LARGE SCALE GENOMIC DNA]</scope>
    <source>
        <strain evidence="14">IPPAS B-1220</strain>
    </source>
</reference>
<evidence type="ECO:0000256" key="2">
    <source>
        <dbReference type="ARBA" id="ARBA00004065"/>
    </source>
</evidence>
<proteinExistence type="inferred from homology"/>
<protein>
    <recommendedName>
        <fullName evidence="5 11">Ribonuclease H</fullName>
        <ecNumber evidence="4 11">3.1.26.4</ecNumber>
    </recommendedName>
</protein>
<dbReference type="Pfam" id="PF00075">
    <property type="entry name" value="RNase_H"/>
    <property type="match status" value="1"/>
</dbReference>
<dbReference type="FunFam" id="3.40.970.10:FF:000002">
    <property type="entry name" value="Ribonuclease H"/>
    <property type="match status" value="1"/>
</dbReference>
<keyword evidence="6 11" id="KW-0540">Nuclease</keyword>
<organism evidence="14">
    <name type="scientific">Desertifilum tharense IPPAS B-1220</name>
    <dbReference type="NCBI Taxonomy" id="1781255"/>
    <lineage>
        <taxon>Bacteria</taxon>
        <taxon>Bacillati</taxon>
        <taxon>Cyanobacteriota</taxon>
        <taxon>Cyanophyceae</taxon>
        <taxon>Desertifilales</taxon>
        <taxon>Desertifilaceae</taxon>
        <taxon>Desertifilum</taxon>
    </lineage>
</organism>
<dbReference type="SUPFAM" id="SSF55658">
    <property type="entry name" value="L9 N-domain-like"/>
    <property type="match status" value="1"/>
</dbReference>
<keyword evidence="7 11" id="KW-0479">Metal-binding</keyword>
<keyword evidence="12" id="KW-0464">Manganese</keyword>
<dbReference type="Gene3D" id="3.40.970.10">
    <property type="entry name" value="Ribonuclease H1, N-terminal domain"/>
    <property type="match status" value="1"/>
</dbReference>
<dbReference type="OrthoDB" id="9811552at2"/>
<dbReference type="PROSITE" id="PS50879">
    <property type="entry name" value="RNASE_H_1"/>
    <property type="match status" value="1"/>
</dbReference>
<comment type="cofactor">
    <cofactor evidence="12">
        <name>Mn(2+)</name>
        <dbReference type="ChEBI" id="CHEBI:29035"/>
    </cofactor>
    <cofactor evidence="12">
        <name>Mg(2+)</name>
        <dbReference type="ChEBI" id="CHEBI:18420"/>
    </cofactor>
    <text evidence="12">Binds 2 metal ions per subunit. Manganese or magnesium.</text>
</comment>
<dbReference type="EMBL" id="MJGC01000118">
    <property type="protein sequence ID" value="OEJ72695.1"/>
    <property type="molecule type" value="Genomic_DNA"/>
</dbReference>
<evidence type="ECO:0000256" key="4">
    <source>
        <dbReference type="ARBA" id="ARBA00012180"/>
    </source>
</evidence>
<comment type="function">
    <text evidence="2 11">Endonuclease that specifically degrades the RNA of RNA-DNA hybrids.</text>
</comment>
<dbReference type="InterPro" id="IPR009027">
    <property type="entry name" value="Ribosomal_bL9/RNase_H1_N"/>
</dbReference>
<comment type="caution">
    <text evidence="14">The sequence shown here is derived from an EMBL/GenBank/DDBJ whole genome shotgun (WGS) entry which is preliminary data.</text>
</comment>
<dbReference type="InterPro" id="IPR037056">
    <property type="entry name" value="RNase_H1_N_sf"/>
</dbReference>
<dbReference type="Gene3D" id="3.30.420.10">
    <property type="entry name" value="Ribonuclease H-like superfamily/Ribonuclease H"/>
    <property type="match status" value="1"/>
</dbReference>
<evidence type="ECO:0000256" key="10">
    <source>
        <dbReference type="ARBA" id="ARBA00022842"/>
    </source>
</evidence>
<comment type="catalytic activity">
    <reaction evidence="11">
        <text>Endonucleolytic cleavage to 5'-phosphomonoester.</text>
        <dbReference type="EC" id="3.1.26.4"/>
    </reaction>
</comment>
<feature type="domain" description="RNase H type-1" evidence="13">
    <location>
        <begin position="78"/>
        <end position="212"/>
    </location>
</feature>
<dbReference type="GO" id="GO:0005737">
    <property type="term" value="C:cytoplasm"/>
    <property type="evidence" value="ECO:0007669"/>
    <property type="project" value="UniProtKB-SubCell"/>
</dbReference>
<dbReference type="STRING" id="1781255.BH720_23680"/>
<dbReference type="InterPro" id="IPR036397">
    <property type="entry name" value="RNaseH_sf"/>
</dbReference>
<dbReference type="RefSeq" id="WP_069969699.1">
    <property type="nucleotide sequence ID" value="NZ_CM124774.1"/>
</dbReference>
<dbReference type="InterPro" id="IPR012337">
    <property type="entry name" value="RNaseH-like_sf"/>
</dbReference>
<dbReference type="PIRSF" id="PIRSF037839">
    <property type="entry name" value="Ribonuclease_H"/>
    <property type="match status" value="1"/>
</dbReference>
<evidence type="ECO:0000313" key="14">
    <source>
        <dbReference type="EMBL" id="OEJ72695.1"/>
    </source>
</evidence>
<comment type="cofactor">
    <cofactor evidence="1">
        <name>Mg(2+)</name>
        <dbReference type="ChEBI" id="CHEBI:18420"/>
    </cofactor>
</comment>
<name>A0A1E5QDF6_9CYAN</name>
<dbReference type="Pfam" id="PF01693">
    <property type="entry name" value="Cauli_VI"/>
    <property type="match status" value="1"/>
</dbReference>
<feature type="binding site" evidence="12">
    <location>
        <position position="87"/>
    </location>
    <ligand>
        <name>Mg(2+)</name>
        <dbReference type="ChEBI" id="CHEBI:18420"/>
        <label>1</label>
    </ligand>
</feature>
<keyword evidence="11" id="KW-0963">Cytoplasm</keyword>
<keyword evidence="8 11" id="KW-0255">Endonuclease</keyword>
<dbReference type="GO" id="GO:0004523">
    <property type="term" value="F:RNA-DNA hybrid ribonuclease activity"/>
    <property type="evidence" value="ECO:0007669"/>
    <property type="project" value="UniProtKB-UniRule"/>
</dbReference>
<feature type="binding site" evidence="12">
    <location>
        <position position="148"/>
    </location>
    <ligand>
        <name>Mg(2+)</name>
        <dbReference type="ChEBI" id="CHEBI:18420"/>
        <label>2</label>
    </ligand>
</feature>
<gene>
    <name evidence="14" type="ORF">BH720_23680</name>
</gene>
<dbReference type="InterPro" id="IPR002156">
    <property type="entry name" value="RNaseH_domain"/>
</dbReference>
<keyword evidence="9 11" id="KW-0378">Hydrolase</keyword>
<feature type="binding site" evidence="12">
    <location>
        <position position="208"/>
    </location>
    <ligand>
        <name>Mg(2+)</name>
        <dbReference type="ChEBI" id="CHEBI:18420"/>
        <label>1</label>
    </ligand>
</feature>
<dbReference type="InterPro" id="IPR011320">
    <property type="entry name" value="RNase_H1_N"/>
</dbReference>
<dbReference type="EC" id="3.1.26.4" evidence="4 11"/>